<dbReference type="EMBL" id="JADIMZ010000161">
    <property type="protein sequence ID" value="MBO8433643.1"/>
    <property type="molecule type" value="Genomic_DNA"/>
</dbReference>
<proteinExistence type="predicted"/>
<gene>
    <name evidence="2" type="ORF">IAB08_10195</name>
</gene>
<reference evidence="2" key="2">
    <citation type="journal article" date="2021" name="PeerJ">
        <title>Extensive microbial diversity within the chicken gut microbiome revealed by metagenomics and culture.</title>
        <authorList>
            <person name="Gilroy R."/>
            <person name="Ravi A."/>
            <person name="Getino M."/>
            <person name="Pursley I."/>
            <person name="Horton D.L."/>
            <person name="Alikhan N.F."/>
            <person name="Baker D."/>
            <person name="Gharbi K."/>
            <person name="Hall N."/>
            <person name="Watson M."/>
            <person name="Adriaenssens E.M."/>
            <person name="Foster-Nyarko E."/>
            <person name="Jarju S."/>
            <person name="Secka A."/>
            <person name="Antonio M."/>
            <person name="Oren A."/>
            <person name="Chaudhuri R.R."/>
            <person name="La Ragione R."/>
            <person name="Hildebrand F."/>
            <person name="Pallen M.J."/>
        </authorList>
    </citation>
    <scope>NUCLEOTIDE SEQUENCE</scope>
    <source>
        <strain evidence="2">2889</strain>
    </source>
</reference>
<evidence type="ECO:0000256" key="1">
    <source>
        <dbReference type="SAM" id="MobiDB-lite"/>
    </source>
</evidence>
<feature type="region of interest" description="Disordered" evidence="1">
    <location>
        <begin position="101"/>
        <end position="126"/>
    </location>
</feature>
<protein>
    <submittedName>
        <fullName evidence="2">Uncharacterized protein</fullName>
    </submittedName>
</protein>
<organism evidence="2 3">
    <name type="scientific">Candidatus Pullibacteroides excrementavium</name>
    <dbReference type="NCBI Taxonomy" id="2840905"/>
    <lineage>
        <taxon>Bacteria</taxon>
        <taxon>Pseudomonadati</taxon>
        <taxon>Bacteroidota</taxon>
        <taxon>Bacteroidia</taxon>
        <taxon>Bacteroidales</taxon>
        <taxon>Candidatus Pullibacteroides</taxon>
    </lineage>
</organism>
<dbReference type="AlphaFoldDB" id="A0A9D9H3R1"/>
<dbReference type="Proteomes" id="UP000823612">
    <property type="component" value="Unassembled WGS sequence"/>
</dbReference>
<sequence length="164" mass="19023">MKDKSLEEFLRRYQQDTQSITSTQDPPMHDHSEFEKAVMAKIEALETANAKQNALPENRHHRNHLIISMESLKIAIPAAAVLAIVFIWSLKLSILKTAPSPNTNIVQSREETPTRHPTPARIADKEWSPTLYQAYLSSEKRQEYFQKKRQAYREETRQPTELQP</sequence>
<name>A0A9D9H3R1_9BACT</name>
<evidence type="ECO:0000313" key="3">
    <source>
        <dbReference type="Proteomes" id="UP000823612"/>
    </source>
</evidence>
<reference evidence="2" key="1">
    <citation type="submission" date="2020-10" db="EMBL/GenBank/DDBJ databases">
        <authorList>
            <person name="Gilroy R."/>
        </authorList>
    </citation>
    <scope>NUCLEOTIDE SEQUENCE</scope>
    <source>
        <strain evidence="2">2889</strain>
    </source>
</reference>
<accession>A0A9D9H3R1</accession>
<evidence type="ECO:0000313" key="2">
    <source>
        <dbReference type="EMBL" id="MBO8433643.1"/>
    </source>
</evidence>
<comment type="caution">
    <text evidence="2">The sequence shown here is derived from an EMBL/GenBank/DDBJ whole genome shotgun (WGS) entry which is preliminary data.</text>
</comment>